<dbReference type="GO" id="GO:0005634">
    <property type="term" value="C:nucleus"/>
    <property type="evidence" value="ECO:0007669"/>
    <property type="project" value="UniProtKB-SubCell"/>
</dbReference>
<dbReference type="InterPro" id="IPR036390">
    <property type="entry name" value="WH_DNA-bd_sf"/>
</dbReference>
<evidence type="ECO:0000256" key="4">
    <source>
        <dbReference type="SAM" id="MobiDB-lite"/>
    </source>
</evidence>
<name>A0A2H9TIA4_9FUNG</name>
<dbReference type="SMART" id="SM00339">
    <property type="entry name" value="FH"/>
    <property type="match status" value="1"/>
</dbReference>
<dbReference type="Pfam" id="PF00250">
    <property type="entry name" value="Forkhead"/>
    <property type="match status" value="1"/>
</dbReference>
<dbReference type="PROSITE" id="PS00657">
    <property type="entry name" value="FORK_HEAD_1"/>
    <property type="match status" value="1"/>
</dbReference>
<dbReference type="CDD" id="cd00059">
    <property type="entry name" value="FH_FOX"/>
    <property type="match status" value="1"/>
</dbReference>
<dbReference type="InterPro" id="IPR030456">
    <property type="entry name" value="TF_fork_head_CS_2"/>
</dbReference>
<gene>
    <name evidence="6" type="ORF">PSACC_02701</name>
</gene>
<dbReference type="SUPFAM" id="SSF46785">
    <property type="entry name" value="Winged helix' DNA-binding domain"/>
    <property type="match status" value="1"/>
</dbReference>
<comment type="subcellular location">
    <subcellularLocation>
        <location evidence="3">Nucleus</location>
    </subcellularLocation>
</comment>
<keyword evidence="1 3" id="KW-0238">DNA-binding</keyword>
<dbReference type="GO" id="GO:0000978">
    <property type="term" value="F:RNA polymerase II cis-regulatory region sequence-specific DNA binding"/>
    <property type="evidence" value="ECO:0007669"/>
    <property type="project" value="TreeGrafter"/>
</dbReference>
<dbReference type="PROSITE" id="PS00658">
    <property type="entry name" value="FORK_HEAD_2"/>
    <property type="match status" value="1"/>
</dbReference>
<dbReference type="AlphaFoldDB" id="A0A2H9TIA4"/>
<feature type="domain" description="Fork-head" evidence="5">
    <location>
        <begin position="95"/>
        <end position="189"/>
    </location>
</feature>
<comment type="caution">
    <text evidence="6">The sequence shown here is derived from an EMBL/GenBank/DDBJ whole genome shotgun (WGS) entry which is preliminary data.</text>
</comment>
<dbReference type="InterPro" id="IPR050211">
    <property type="entry name" value="FOX_domain-containing"/>
</dbReference>
<evidence type="ECO:0000256" key="3">
    <source>
        <dbReference type="PROSITE-ProRule" id="PRU00089"/>
    </source>
</evidence>
<dbReference type="Proteomes" id="UP000240830">
    <property type="component" value="Unassembled WGS sequence"/>
</dbReference>
<evidence type="ECO:0000313" key="6">
    <source>
        <dbReference type="EMBL" id="PJF17484.1"/>
    </source>
</evidence>
<evidence type="ECO:0000259" key="5">
    <source>
        <dbReference type="PROSITE" id="PS50039"/>
    </source>
</evidence>
<feature type="region of interest" description="Disordered" evidence="4">
    <location>
        <begin position="187"/>
        <end position="207"/>
    </location>
</feature>
<dbReference type="FunFam" id="1.10.10.10:FF:000135">
    <property type="entry name" value="forkhead box protein G1"/>
    <property type="match status" value="1"/>
</dbReference>
<dbReference type="EMBL" id="MTSL01000173">
    <property type="protein sequence ID" value="PJF17484.1"/>
    <property type="molecule type" value="Genomic_DNA"/>
</dbReference>
<dbReference type="GO" id="GO:0000981">
    <property type="term" value="F:DNA-binding transcription factor activity, RNA polymerase II-specific"/>
    <property type="evidence" value="ECO:0007669"/>
    <property type="project" value="TreeGrafter"/>
</dbReference>
<dbReference type="PRINTS" id="PR00053">
    <property type="entry name" value="FORKHEAD"/>
</dbReference>
<sequence>MMMNNRRPSGRKAAVMEEDGTCVPADLFLDADRMSKEMHRVRPTKVHTILPKPDDRKRTLSTSSSSVPMATMEEECFKRDAFHPQYTGCRYDVAKPPYSYASLIAQALLATNSKRLTLNQIYSWIMDKYPYYRSENSGWQNSIRHNLSLNSCFVKLQKSDKDTGKGSYWTVNEEELAAFKDGAFKRRKLGSSSSSSGRRRRRKERLMESISVEPIAPSICDWPADPEPPSEEYPLFQWNAYQMPRVNDPAVNGAVNSLHVEQVFRASSPSNQMSVSMTNMANMTMSIDFICPEMSTSGMLMNTFELQRSAAEVRTDYTDPMELLHRA</sequence>
<dbReference type="STRING" id="1246581.A0A2H9TIA4"/>
<dbReference type="OrthoDB" id="5954824at2759"/>
<evidence type="ECO:0000313" key="7">
    <source>
        <dbReference type="Proteomes" id="UP000240830"/>
    </source>
</evidence>
<dbReference type="PANTHER" id="PTHR11829">
    <property type="entry name" value="FORKHEAD BOX PROTEIN"/>
    <property type="match status" value="1"/>
</dbReference>
<accession>A0A2H9TIA4</accession>
<dbReference type="InterPro" id="IPR001766">
    <property type="entry name" value="Fork_head_dom"/>
</dbReference>
<dbReference type="GO" id="GO:0009653">
    <property type="term" value="P:anatomical structure morphogenesis"/>
    <property type="evidence" value="ECO:0007669"/>
    <property type="project" value="TreeGrafter"/>
</dbReference>
<proteinExistence type="predicted"/>
<feature type="DNA-binding region" description="Fork-head" evidence="3">
    <location>
        <begin position="95"/>
        <end position="189"/>
    </location>
</feature>
<protein>
    <submittedName>
        <fullName evidence="6">Forkhead box protein C2</fullName>
    </submittedName>
</protein>
<dbReference type="InterPro" id="IPR018122">
    <property type="entry name" value="TF_fork_head_CS_1"/>
</dbReference>
<dbReference type="InterPro" id="IPR036388">
    <property type="entry name" value="WH-like_DNA-bd_sf"/>
</dbReference>
<keyword evidence="2 3" id="KW-0539">Nucleus</keyword>
<dbReference type="Gene3D" id="1.10.10.10">
    <property type="entry name" value="Winged helix-like DNA-binding domain superfamily/Winged helix DNA-binding domain"/>
    <property type="match status" value="1"/>
</dbReference>
<dbReference type="GO" id="GO:0030154">
    <property type="term" value="P:cell differentiation"/>
    <property type="evidence" value="ECO:0007669"/>
    <property type="project" value="TreeGrafter"/>
</dbReference>
<evidence type="ECO:0000256" key="2">
    <source>
        <dbReference type="ARBA" id="ARBA00023242"/>
    </source>
</evidence>
<keyword evidence="7" id="KW-1185">Reference proteome</keyword>
<organism evidence="6 7">
    <name type="scientific">Paramicrosporidium saccamoebae</name>
    <dbReference type="NCBI Taxonomy" id="1246581"/>
    <lineage>
        <taxon>Eukaryota</taxon>
        <taxon>Fungi</taxon>
        <taxon>Fungi incertae sedis</taxon>
        <taxon>Cryptomycota</taxon>
        <taxon>Cryptomycota incertae sedis</taxon>
        <taxon>Paramicrosporidium</taxon>
    </lineage>
</organism>
<dbReference type="PROSITE" id="PS50039">
    <property type="entry name" value="FORK_HEAD_3"/>
    <property type="match status" value="1"/>
</dbReference>
<reference evidence="6 7" key="1">
    <citation type="submission" date="2016-10" db="EMBL/GenBank/DDBJ databases">
        <title>The genome of Paramicrosporidium saccamoebae is the missing link in understanding Cryptomycota and Microsporidia evolution.</title>
        <authorList>
            <person name="Quandt C.A."/>
            <person name="Beaudet D."/>
            <person name="Corsaro D."/>
            <person name="Michel R."/>
            <person name="Corradi N."/>
            <person name="James T."/>
        </authorList>
    </citation>
    <scope>NUCLEOTIDE SEQUENCE [LARGE SCALE GENOMIC DNA]</scope>
    <source>
        <strain evidence="6 7">KSL3</strain>
    </source>
</reference>
<dbReference type="PANTHER" id="PTHR11829:SF343">
    <property type="entry name" value="FORK-HEAD DOMAIN-CONTAINING PROTEIN"/>
    <property type="match status" value="1"/>
</dbReference>
<evidence type="ECO:0000256" key="1">
    <source>
        <dbReference type="ARBA" id="ARBA00023125"/>
    </source>
</evidence>